<evidence type="ECO:0000256" key="1">
    <source>
        <dbReference type="SAM" id="MobiDB-lite"/>
    </source>
</evidence>
<feature type="compositionally biased region" description="Basic and acidic residues" evidence="1">
    <location>
        <begin position="469"/>
        <end position="489"/>
    </location>
</feature>
<protein>
    <submittedName>
        <fullName evidence="2">Uncharacterized protein</fullName>
    </submittedName>
</protein>
<dbReference type="Proteomes" id="UP000275385">
    <property type="component" value="Unassembled WGS sequence"/>
</dbReference>
<feature type="compositionally biased region" description="Basic residues" evidence="1">
    <location>
        <begin position="459"/>
        <end position="468"/>
    </location>
</feature>
<name>A0A420Y915_9PEZI</name>
<feature type="compositionally biased region" description="Polar residues" evidence="1">
    <location>
        <begin position="216"/>
        <end position="226"/>
    </location>
</feature>
<sequence length="570" mass="62691">MNGQTSGVVYPFLQAPHFRCGTCQEESMCAKNGCEGILECLDLPQDGSLVRSICANDLQQPTTDPRVVSVDPHLPHTTSQYGMQGVGGLPARASHAHKRESDGSVPGMTDDHGSVASIDEEQPQTHALRPADDHIWDSFWATNGRKASAGSQRWDYPALVAPTFHLGLHDVDLGCAIPSTELNEEEIKPLPLRKKSSWARTHKFPRRVQTEEDDQASTNPFPQDSAITPRKPVQRPVRPSYTTSHTAEAATPKASGFRELFALRGSKSTRDLRSGSASSAFSACSGFSESTASIKTTITTPSCSPLPSPTLVPAVPFNTTLPIEPVPPVVAEPLLRPEPLRIVKQPSLPDLRRKASRYYRPAAARNVTSPTVSQSQSPNPRPLPPVPFRHALPPGLPEVLPNRQPPPRPLRSPPRAQPVQPISYQAQFYQEPSPMVSVFEWDSDGESEADDEPTSFAKRIGRAFTRHRRDGEHGKREVSRHNSPGEHQRQTSAQSHHSDFSFTRDRSSELASGLVKVTSGESWKPEPNRTGQYEGVKHADKERVVNDSKPVLKRQGSAFLGKILSRHRDH</sequence>
<feature type="region of interest" description="Disordered" evidence="1">
    <location>
        <begin position="359"/>
        <end position="418"/>
    </location>
</feature>
<proteinExistence type="predicted"/>
<feature type="region of interest" description="Disordered" evidence="1">
    <location>
        <begin position="74"/>
        <end position="108"/>
    </location>
</feature>
<dbReference type="STRING" id="177199.A0A420Y915"/>
<feature type="compositionally biased region" description="Basic and acidic residues" evidence="1">
    <location>
        <begin position="496"/>
        <end position="508"/>
    </location>
</feature>
<feature type="region of interest" description="Disordered" evidence="1">
    <location>
        <begin position="435"/>
        <end position="540"/>
    </location>
</feature>
<dbReference type="AlphaFoldDB" id="A0A420Y915"/>
<comment type="caution">
    <text evidence="2">The sequence shown here is derived from an EMBL/GenBank/DDBJ whole genome shotgun (WGS) entry which is preliminary data.</text>
</comment>
<accession>A0A420Y915</accession>
<dbReference type="EMBL" id="QVQW01000032">
    <property type="protein sequence ID" value="RKU44353.1"/>
    <property type="molecule type" value="Genomic_DNA"/>
</dbReference>
<feature type="compositionally biased region" description="Polar residues" evidence="1">
    <location>
        <begin position="366"/>
        <end position="377"/>
    </location>
</feature>
<evidence type="ECO:0000313" key="3">
    <source>
        <dbReference type="Proteomes" id="UP000275385"/>
    </source>
</evidence>
<dbReference type="OrthoDB" id="4775454at2759"/>
<reference evidence="2 3" key="1">
    <citation type="submission" date="2018-08" db="EMBL/GenBank/DDBJ databases">
        <title>Draft genome of the lignicolous fungus Coniochaeta pulveracea.</title>
        <authorList>
            <person name="Borstlap C.J."/>
            <person name="De Witt R.N."/>
            <person name="Botha A."/>
            <person name="Volschenk H."/>
        </authorList>
    </citation>
    <scope>NUCLEOTIDE SEQUENCE [LARGE SCALE GENOMIC DNA]</scope>
    <source>
        <strain evidence="2 3">CAB683</strain>
    </source>
</reference>
<feature type="compositionally biased region" description="Pro residues" evidence="1">
    <location>
        <begin position="403"/>
        <end position="416"/>
    </location>
</feature>
<keyword evidence="3" id="KW-1185">Reference proteome</keyword>
<organism evidence="2 3">
    <name type="scientific">Coniochaeta pulveracea</name>
    <dbReference type="NCBI Taxonomy" id="177199"/>
    <lineage>
        <taxon>Eukaryota</taxon>
        <taxon>Fungi</taxon>
        <taxon>Dikarya</taxon>
        <taxon>Ascomycota</taxon>
        <taxon>Pezizomycotina</taxon>
        <taxon>Sordariomycetes</taxon>
        <taxon>Sordariomycetidae</taxon>
        <taxon>Coniochaetales</taxon>
        <taxon>Coniochaetaceae</taxon>
        <taxon>Coniochaeta</taxon>
    </lineage>
</organism>
<gene>
    <name evidence="2" type="ORF">DL546_007403</name>
</gene>
<feature type="region of interest" description="Disordered" evidence="1">
    <location>
        <begin position="204"/>
        <end position="250"/>
    </location>
</feature>
<evidence type="ECO:0000313" key="2">
    <source>
        <dbReference type="EMBL" id="RKU44353.1"/>
    </source>
</evidence>
<feature type="compositionally biased region" description="Acidic residues" evidence="1">
    <location>
        <begin position="441"/>
        <end position="453"/>
    </location>
</feature>